<keyword evidence="3" id="KW-1185">Reference proteome</keyword>
<reference evidence="2" key="1">
    <citation type="submission" date="2023-03" db="EMBL/GenBank/DDBJ databases">
        <title>Massive genome expansion in bonnet fungi (Mycena s.s.) driven by repeated elements and novel gene families across ecological guilds.</title>
        <authorList>
            <consortium name="Lawrence Berkeley National Laboratory"/>
            <person name="Harder C.B."/>
            <person name="Miyauchi S."/>
            <person name="Viragh M."/>
            <person name="Kuo A."/>
            <person name="Thoen E."/>
            <person name="Andreopoulos B."/>
            <person name="Lu D."/>
            <person name="Skrede I."/>
            <person name="Drula E."/>
            <person name="Henrissat B."/>
            <person name="Morin E."/>
            <person name="Kohler A."/>
            <person name="Barry K."/>
            <person name="LaButti K."/>
            <person name="Morin E."/>
            <person name="Salamov A."/>
            <person name="Lipzen A."/>
            <person name="Mereny Z."/>
            <person name="Hegedus B."/>
            <person name="Baldrian P."/>
            <person name="Stursova M."/>
            <person name="Weitz H."/>
            <person name="Taylor A."/>
            <person name="Grigoriev I.V."/>
            <person name="Nagy L.G."/>
            <person name="Martin F."/>
            <person name="Kauserud H."/>
        </authorList>
    </citation>
    <scope>NUCLEOTIDE SEQUENCE</scope>
    <source>
        <strain evidence="2">CBHHK200</strain>
    </source>
</reference>
<comment type="caution">
    <text evidence="2">The sequence shown here is derived from an EMBL/GenBank/DDBJ whole genome shotgun (WGS) entry which is preliminary data.</text>
</comment>
<organism evidence="2 3">
    <name type="scientific">Mycena alexandri</name>
    <dbReference type="NCBI Taxonomy" id="1745969"/>
    <lineage>
        <taxon>Eukaryota</taxon>
        <taxon>Fungi</taxon>
        <taxon>Dikarya</taxon>
        <taxon>Basidiomycota</taxon>
        <taxon>Agaricomycotina</taxon>
        <taxon>Agaricomycetes</taxon>
        <taxon>Agaricomycetidae</taxon>
        <taxon>Agaricales</taxon>
        <taxon>Marasmiineae</taxon>
        <taxon>Mycenaceae</taxon>
        <taxon>Mycena</taxon>
    </lineage>
</organism>
<evidence type="ECO:0000313" key="2">
    <source>
        <dbReference type="EMBL" id="KAJ7034316.1"/>
    </source>
</evidence>
<evidence type="ECO:0000313" key="3">
    <source>
        <dbReference type="Proteomes" id="UP001218188"/>
    </source>
</evidence>
<dbReference type="EMBL" id="JARJCM010000058">
    <property type="protein sequence ID" value="KAJ7034316.1"/>
    <property type="molecule type" value="Genomic_DNA"/>
</dbReference>
<protein>
    <submittedName>
        <fullName evidence="2">Uncharacterized protein</fullName>
    </submittedName>
</protein>
<dbReference type="AlphaFoldDB" id="A0AAD6SWF7"/>
<feature type="region of interest" description="Disordered" evidence="1">
    <location>
        <begin position="1"/>
        <end position="21"/>
    </location>
</feature>
<dbReference type="Proteomes" id="UP001218188">
    <property type="component" value="Unassembled WGS sequence"/>
</dbReference>
<gene>
    <name evidence="2" type="ORF">C8F04DRAFT_956537</name>
</gene>
<dbReference type="Pfam" id="PF18759">
    <property type="entry name" value="Plavaka"/>
    <property type="match status" value="1"/>
</dbReference>
<name>A0AAD6SWF7_9AGAR</name>
<proteinExistence type="predicted"/>
<sequence length="307" mass="34328">MPGVQAEANTAPTREARKAAEDKFHHKPIIEKYPGRLAGRPISVPSPSSEEIYCSALGDSAQENLYAPFKSKVDWEIAKWAKLRGAGSTAFTDLLNIDGVRESLDLSYGTSIQLNKIIDGKLPGRPKFTRSEVVVNGEVFPLYSRDILECVRALWGETDFALYLFVVPEKHYIDKGKTIRMYHNMHTGKWWWSTQEAVEADNPGATIIPIIISSDKTQLTVFGNKTAYPVYMTIGNIPKEIRRKPSRRGYVLLGYLPTSRMKNVTNKAARRRILGNVFHAGQNTSPRPLGAAVMRRCRGGDAAVQFF</sequence>
<evidence type="ECO:0000256" key="1">
    <source>
        <dbReference type="SAM" id="MobiDB-lite"/>
    </source>
</evidence>
<accession>A0AAD6SWF7</accession>
<dbReference type="InterPro" id="IPR041078">
    <property type="entry name" value="Plavaka"/>
</dbReference>